<dbReference type="InterPro" id="IPR000711">
    <property type="entry name" value="ATPase_OSCP/dsu"/>
</dbReference>
<evidence type="ECO:0000256" key="5">
    <source>
        <dbReference type="ARBA" id="ARBA00023065"/>
    </source>
</evidence>
<protein>
    <submittedName>
        <fullName evidence="8">ATP synthase CF1 subunit delta</fullName>
    </submittedName>
</protein>
<keyword evidence="7" id="KW-0066">ATP synthesis</keyword>
<dbReference type="SUPFAM" id="SSF47928">
    <property type="entry name" value="N-terminal domain of the delta subunit of the F1F0-ATP synthase"/>
    <property type="match status" value="1"/>
</dbReference>
<comment type="subcellular location">
    <subcellularLocation>
        <location evidence="1">Membrane</location>
    </subcellularLocation>
</comment>
<dbReference type="PRINTS" id="PR00125">
    <property type="entry name" value="ATPASEDELTA"/>
</dbReference>
<keyword evidence="4" id="KW-0375">Hydrogen ion transport</keyword>
<keyword evidence="8" id="KW-0934">Plastid</keyword>
<evidence type="ECO:0000256" key="7">
    <source>
        <dbReference type="ARBA" id="ARBA00023310"/>
    </source>
</evidence>
<dbReference type="GO" id="GO:0046933">
    <property type="term" value="F:proton-transporting ATP synthase activity, rotational mechanism"/>
    <property type="evidence" value="ECO:0007669"/>
    <property type="project" value="InterPro"/>
</dbReference>
<dbReference type="InterPro" id="IPR026015">
    <property type="entry name" value="ATP_synth_OSCP/delta_N_sf"/>
</dbReference>
<evidence type="ECO:0000313" key="8">
    <source>
        <dbReference type="EMBL" id="QCI04989.1"/>
    </source>
</evidence>
<dbReference type="EMBL" id="MK814616">
    <property type="protein sequence ID" value="QCI04989.1"/>
    <property type="molecule type" value="Genomic_DNA"/>
</dbReference>
<evidence type="ECO:0000256" key="1">
    <source>
        <dbReference type="ARBA" id="ARBA00004370"/>
    </source>
</evidence>
<dbReference type="InterPro" id="IPR020781">
    <property type="entry name" value="ATPase_OSCP/d_CS"/>
</dbReference>
<reference evidence="8" key="1">
    <citation type="journal article" date="2019" name="Mol. Phylogenet. Evol.">
        <title>Morphological evolution and classification of the red algal order Ceramiales inferred using plastid phylogenomics.</title>
        <authorList>
            <person name="Diaz-Tapia P."/>
            <person name="Pasella M.M."/>
            <person name="Verbruggen H."/>
            <person name="Maggs C.A."/>
        </authorList>
    </citation>
    <scope>NUCLEOTIDE SEQUENCE</scope>
    <source>
        <strain evidence="8">PD2927</strain>
    </source>
</reference>
<evidence type="ECO:0000256" key="3">
    <source>
        <dbReference type="ARBA" id="ARBA00022448"/>
    </source>
</evidence>
<dbReference type="NCBIfam" id="TIGR01145">
    <property type="entry name" value="ATP_synt_delta"/>
    <property type="match status" value="1"/>
</dbReference>
<name>A0A4D6WMP4_9FLOR</name>
<keyword evidence="6" id="KW-0472">Membrane</keyword>
<reference evidence="8" key="2">
    <citation type="submission" date="2019-04" db="EMBL/GenBank/DDBJ databases">
        <authorList>
            <person name="Pasella M."/>
        </authorList>
    </citation>
    <scope>NUCLEOTIDE SEQUENCE</scope>
    <source>
        <strain evidence="8">PD2927</strain>
    </source>
</reference>
<keyword evidence="5" id="KW-0406">Ion transport</keyword>
<dbReference type="AlphaFoldDB" id="A0A4D6WMP4"/>
<geneLocation type="plastid" evidence="8"/>
<dbReference type="Pfam" id="PF00213">
    <property type="entry name" value="OSCP"/>
    <property type="match status" value="1"/>
</dbReference>
<proteinExistence type="inferred from homology"/>
<dbReference type="HAMAP" id="MF_01416">
    <property type="entry name" value="ATP_synth_delta_bact"/>
    <property type="match status" value="1"/>
</dbReference>
<evidence type="ECO:0000256" key="6">
    <source>
        <dbReference type="ARBA" id="ARBA00023136"/>
    </source>
</evidence>
<keyword evidence="3" id="KW-0813">Transport</keyword>
<dbReference type="PROSITE" id="PS00389">
    <property type="entry name" value="ATPASE_DELTA"/>
    <property type="match status" value="1"/>
</dbReference>
<organism evidence="8">
    <name type="scientific">Callithamnion tetricum</name>
    <dbReference type="NCBI Taxonomy" id="193179"/>
    <lineage>
        <taxon>Eukaryota</taxon>
        <taxon>Rhodophyta</taxon>
        <taxon>Florideophyceae</taxon>
        <taxon>Rhodymeniophycidae</taxon>
        <taxon>Ceramiales</taxon>
        <taxon>Callithamniaceae</taxon>
        <taxon>Callithamnion</taxon>
    </lineage>
</organism>
<dbReference type="GO" id="GO:0016020">
    <property type="term" value="C:membrane"/>
    <property type="evidence" value="ECO:0007669"/>
    <property type="project" value="UniProtKB-SubCell"/>
</dbReference>
<sequence length="184" mass="20451">MSIQSLMQKVATPYAEALLDIAQNMNIVNKITNDLSLVTDTISSSSDLQVLISNPLIGVQTKQNILNQIFAQQIDDIILKFLLVLVERRRIALLSIIIEKYLDLAYKVESTTIAEVFTSISFTEKQEQALVDKIKIMTNSENVKLLMTVDSSLIAGFTIKIGSKVIDTSLSGKLKQITTYLNVL</sequence>
<evidence type="ECO:0000256" key="4">
    <source>
        <dbReference type="ARBA" id="ARBA00022781"/>
    </source>
</evidence>
<evidence type="ECO:0000256" key="2">
    <source>
        <dbReference type="ARBA" id="ARBA00007046"/>
    </source>
</evidence>
<dbReference type="Gene3D" id="1.10.520.20">
    <property type="entry name" value="N-terminal domain of the delta subunit of the F1F0-ATP synthase"/>
    <property type="match status" value="1"/>
</dbReference>
<dbReference type="PANTHER" id="PTHR11910">
    <property type="entry name" value="ATP SYNTHASE DELTA CHAIN"/>
    <property type="match status" value="1"/>
</dbReference>
<gene>
    <name evidence="8" type="primary">atpD</name>
</gene>
<comment type="similarity">
    <text evidence="2">Belongs to the ATPase delta chain family.</text>
</comment>
<accession>A0A4D6WMP4</accession>